<reference evidence="1" key="1">
    <citation type="submission" date="2024-12" db="EMBL/GenBank/DDBJ databases">
        <authorList>
            <person name="Wu N."/>
        </authorList>
    </citation>
    <scope>NUCLEOTIDE SEQUENCE</scope>
    <source>
        <strain evidence="1">P15</strain>
    </source>
</reference>
<accession>A0ACC7P4M4</accession>
<comment type="caution">
    <text evidence="1">The sequence shown here is derived from an EMBL/GenBank/DDBJ whole genome shotgun (WGS) entry which is preliminary data.</text>
</comment>
<evidence type="ECO:0000313" key="1">
    <source>
        <dbReference type="EMBL" id="MFM9330272.1"/>
    </source>
</evidence>
<keyword evidence="2" id="KW-1185">Reference proteome</keyword>
<sequence length="512" mass="57363">MRIWGKPRQPTQNPNRVEDLESYPKGQISGNLEETVVFFRESLALCSDLVVKEGVVRNAGGGLLRTAVLYMDGLADKQLIHEFITQPMLQNPLPDEEEGIGRLEQLISATNIRREKDRAKLMQSLLYSSTLVFLEGEAEGLTISTEGWEHRFIKEPITEVSIRGPQEAFNEVLRANTALIRRRIKDPRLAVEALQIGTRSLTDTAILYLQDVANPALVKEVRRRLQEIVVDGIQDSGQLEEYLEDNPLSPFPQVFNSERVDRTVASILEGKVAVIVDGSPYALSMPATFANFLYASEDYYSKFMAATFIRWFRGLAFFIALFLPSLYIALITYHQEMLPTPLMLSSAANRTGVPFPAFFEALLMEVSIELLREASLRLPGTMGQTIGIVGALVIGQSAVQAGFVGPVLTIIVSFTAIGSFVIPSYNTSITIRMLRFPIMFLAATMGIFGIIFGGAAILLHLISLRPFGVGYLEPFQASHWERIDDSIVVRKPTYLMKLRQRYLKPQQLKRRK</sequence>
<protein>
    <submittedName>
        <fullName evidence="1">Spore germination protein</fullName>
    </submittedName>
</protein>
<dbReference type="EMBL" id="JBJURJ010000012">
    <property type="protein sequence ID" value="MFM9330272.1"/>
    <property type="molecule type" value="Genomic_DNA"/>
</dbReference>
<proteinExistence type="predicted"/>
<name>A0ACC7P4M4_9BACL</name>
<evidence type="ECO:0000313" key="2">
    <source>
        <dbReference type="Proteomes" id="UP001631969"/>
    </source>
</evidence>
<organism evidence="1 2">
    <name type="scientific">Paenibacillus mesotrionivorans</name>
    <dbReference type="NCBI Taxonomy" id="3160968"/>
    <lineage>
        <taxon>Bacteria</taxon>
        <taxon>Bacillati</taxon>
        <taxon>Bacillota</taxon>
        <taxon>Bacilli</taxon>
        <taxon>Bacillales</taxon>
        <taxon>Paenibacillaceae</taxon>
        <taxon>Paenibacillus</taxon>
    </lineage>
</organism>
<gene>
    <name evidence="1" type="ORF">ACI1P1_18395</name>
</gene>
<dbReference type="Proteomes" id="UP001631969">
    <property type="component" value="Unassembled WGS sequence"/>
</dbReference>